<dbReference type="AlphaFoldDB" id="A0AAD4KQM8"/>
<dbReference type="EMBL" id="JAJTJA010000007">
    <property type="protein sequence ID" value="KAH8696167.1"/>
    <property type="molecule type" value="Genomic_DNA"/>
</dbReference>
<proteinExistence type="predicted"/>
<evidence type="ECO:0000313" key="2">
    <source>
        <dbReference type="Proteomes" id="UP001201262"/>
    </source>
</evidence>
<name>A0AAD4KQM8_9EURO</name>
<gene>
    <name evidence="1" type="ORF">BGW36DRAFT_380378</name>
</gene>
<accession>A0AAD4KQM8</accession>
<dbReference type="Proteomes" id="UP001201262">
    <property type="component" value="Unassembled WGS sequence"/>
</dbReference>
<comment type="caution">
    <text evidence="1">The sequence shown here is derived from an EMBL/GenBank/DDBJ whole genome shotgun (WGS) entry which is preliminary data.</text>
</comment>
<keyword evidence="2" id="KW-1185">Reference proteome</keyword>
<organism evidence="1 2">
    <name type="scientific">Talaromyces proteolyticus</name>
    <dbReference type="NCBI Taxonomy" id="1131652"/>
    <lineage>
        <taxon>Eukaryota</taxon>
        <taxon>Fungi</taxon>
        <taxon>Dikarya</taxon>
        <taxon>Ascomycota</taxon>
        <taxon>Pezizomycotina</taxon>
        <taxon>Eurotiomycetes</taxon>
        <taxon>Eurotiomycetidae</taxon>
        <taxon>Eurotiales</taxon>
        <taxon>Trichocomaceae</taxon>
        <taxon>Talaromyces</taxon>
        <taxon>Talaromyces sect. Bacilispori</taxon>
    </lineage>
</organism>
<dbReference type="RefSeq" id="XP_046071105.1">
    <property type="nucleotide sequence ID" value="XM_046216328.1"/>
</dbReference>
<sequence length="212" mass="24211">MTEATRITHPDQLRELYRTRLSHFNNDASEPSSELVSQTQQVKLVLLQPLANVDILEACRDLGSRQIRNSNGLLCPISNHEYLDIQSLSKAWRQAFTKIPPIPRLIFDLVLPKEDEKSKGLFQRIYWDTAMPQEDSIGVRARNVMSLAITIATEMRMRSNVDVSFEVIYDEMEGVSLKGMALLKKQLLALSKTKISKFEDRAAGYKDQDNIE</sequence>
<reference evidence="1" key="1">
    <citation type="submission" date="2021-12" db="EMBL/GenBank/DDBJ databases">
        <title>Convergent genome expansion in fungi linked to evolution of root-endophyte symbiosis.</title>
        <authorList>
            <consortium name="DOE Joint Genome Institute"/>
            <person name="Ke Y.-H."/>
            <person name="Bonito G."/>
            <person name="Liao H.-L."/>
            <person name="Looney B."/>
            <person name="Rojas-Flechas A."/>
            <person name="Nash J."/>
            <person name="Hameed K."/>
            <person name="Schadt C."/>
            <person name="Martin F."/>
            <person name="Crous P.W."/>
            <person name="Miettinen O."/>
            <person name="Magnuson J.K."/>
            <person name="Labbe J."/>
            <person name="Jacobson D."/>
            <person name="Doktycz M.J."/>
            <person name="Veneault-Fourrey C."/>
            <person name="Kuo A."/>
            <person name="Mondo S."/>
            <person name="Calhoun S."/>
            <person name="Riley R."/>
            <person name="Ohm R."/>
            <person name="LaButti K."/>
            <person name="Andreopoulos B."/>
            <person name="Pangilinan J."/>
            <person name="Nolan M."/>
            <person name="Tritt A."/>
            <person name="Clum A."/>
            <person name="Lipzen A."/>
            <person name="Daum C."/>
            <person name="Barry K."/>
            <person name="Grigoriev I.V."/>
            <person name="Vilgalys R."/>
        </authorList>
    </citation>
    <scope>NUCLEOTIDE SEQUENCE</scope>
    <source>
        <strain evidence="1">PMI_201</strain>
    </source>
</reference>
<evidence type="ECO:0000313" key="1">
    <source>
        <dbReference type="EMBL" id="KAH8696167.1"/>
    </source>
</evidence>
<dbReference type="GeneID" id="70246615"/>
<protein>
    <submittedName>
        <fullName evidence="1">Uncharacterized protein</fullName>
    </submittedName>
</protein>